<proteinExistence type="predicted"/>
<name>A0A6G1PUM3_CHAAH</name>
<dbReference type="Proteomes" id="UP000503349">
    <property type="component" value="Chromosome 9"/>
</dbReference>
<reference evidence="2" key="2">
    <citation type="submission" date="2019-02" db="EMBL/GenBank/DDBJ databases">
        <title>Opniocepnalus argus Var Kimnra genome.</title>
        <authorList>
            <person name="Zhou C."/>
            <person name="Xiao S."/>
        </authorList>
    </citation>
    <scope>NUCLEOTIDE SEQUENCE [LARGE SCALE GENOMIC DNA]</scope>
</reference>
<sequence>MFPFLYFQQFQESNATDPNSIALQYLNNSILNLPSCFPESHFHKKSPNLAKFHHCFHKKVQNAAAPSF</sequence>
<keyword evidence="2" id="KW-1185">Reference proteome</keyword>
<reference evidence="1 2" key="1">
    <citation type="submission" date="2019-02" db="EMBL/GenBank/DDBJ databases">
        <title>Opniocepnalus argus genome.</title>
        <authorList>
            <person name="Zhou C."/>
            <person name="Xiao S."/>
        </authorList>
    </citation>
    <scope>NUCLEOTIDE SEQUENCE [LARGE SCALE GENOMIC DNA]</scope>
    <source>
        <strain evidence="1">OARG1902GOOAL</strain>
        <tissue evidence="1">Muscle</tissue>
    </source>
</reference>
<evidence type="ECO:0000313" key="2">
    <source>
        <dbReference type="Proteomes" id="UP000503349"/>
    </source>
</evidence>
<dbReference type="EMBL" id="CM015720">
    <property type="protein sequence ID" value="KAF3693686.1"/>
    <property type="molecule type" value="Genomic_DNA"/>
</dbReference>
<dbReference type="AlphaFoldDB" id="A0A6G1PUM3"/>
<protein>
    <submittedName>
        <fullName evidence="1">Uncharacterized protein</fullName>
    </submittedName>
</protein>
<evidence type="ECO:0000313" key="1">
    <source>
        <dbReference type="EMBL" id="KAF3693686.1"/>
    </source>
</evidence>
<accession>A0A6G1PUM3</accession>
<organism evidence="1 2">
    <name type="scientific">Channa argus</name>
    <name type="common">Northern snakehead</name>
    <name type="synonym">Ophicephalus argus</name>
    <dbReference type="NCBI Taxonomy" id="215402"/>
    <lineage>
        <taxon>Eukaryota</taxon>
        <taxon>Metazoa</taxon>
        <taxon>Chordata</taxon>
        <taxon>Craniata</taxon>
        <taxon>Vertebrata</taxon>
        <taxon>Euteleostomi</taxon>
        <taxon>Actinopterygii</taxon>
        <taxon>Neopterygii</taxon>
        <taxon>Teleostei</taxon>
        <taxon>Neoteleostei</taxon>
        <taxon>Acanthomorphata</taxon>
        <taxon>Anabantaria</taxon>
        <taxon>Anabantiformes</taxon>
        <taxon>Channoidei</taxon>
        <taxon>Channidae</taxon>
        <taxon>Channa</taxon>
    </lineage>
</organism>
<gene>
    <name evidence="1" type="ORF">EXN66_Car009362</name>
</gene>